<evidence type="ECO:0000313" key="7">
    <source>
        <dbReference type="EMBL" id="QLI05814.1"/>
    </source>
</evidence>
<evidence type="ECO:0000256" key="4">
    <source>
        <dbReference type="ARBA" id="ARBA00022691"/>
    </source>
</evidence>
<dbReference type="InterPro" id="IPR029063">
    <property type="entry name" value="SAM-dependent_MTases_sf"/>
</dbReference>
<accession>A0A7H9CNJ3</accession>
<feature type="domain" description="EF-hand" evidence="6">
    <location>
        <begin position="293"/>
        <end position="328"/>
    </location>
</feature>
<evidence type="ECO:0000256" key="2">
    <source>
        <dbReference type="ARBA" id="ARBA00022603"/>
    </source>
</evidence>
<dbReference type="InterPro" id="IPR002052">
    <property type="entry name" value="DNA_methylase_N6_adenine_CS"/>
</dbReference>
<dbReference type="Pfam" id="PF02086">
    <property type="entry name" value="MethyltransfD12"/>
    <property type="match status" value="1"/>
</dbReference>
<dbReference type="GO" id="GO:0009307">
    <property type="term" value="P:DNA restriction-modification system"/>
    <property type="evidence" value="ECO:0007669"/>
    <property type="project" value="InterPro"/>
</dbReference>
<keyword evidence="3 7" id="KW-0808">Transferase</keyword>
<reference evidence="7 8" key="1">
    <citation type="submission" date="2020-02" db="EMBL/GenBank/DDBJ databases">
        <title>Complete genome sequence of the novel Campylobacter species Candidatus Campylobacter infans.</title>
        <authorList>
            <person name="Duim B."/>
            <person name="Zomer A."/>
            <person name="van der Graaf L."/>
            <person name="Wagenaar J."/>
        </authorList>
    </citation>
    <scope>NUCLEOTIDE SEQUENCE [LARGE SCALE GENOMIC DNA]</scope>
    <source>
        <strain evidence="7 8">19S00001</strain>
    </source>
</reference>
<evidence type="ECO:0000256" key="3">
    <source>
        <dbReference type="ARBA" id="ARBA00022679"/>
    </source>
</evidence>
<gene>
    <name evidence="7" type="ORF">CINF_1329</name>
</gene>
<dbReference type="EC" id="2.1.1.72" evidence="1"/>
<dbReference type="PROSITE" id="PS50222">
    <property type="entry name" value="EF_HAND_2"/>
    <property type="match status" value="1"/>
</dbReference>
<keyword evidence="8" id="KW-1185">Reference proteome</keyword>
<keyword evidence="2 7" id="KW-0489">Methyltransferase</keyword>
<dbReference type="GO" id="GO:0003676">
    <property type="term" value="F:nucleic acid binding"/>
    <property type="evidence" value="ECO:0007669"/>
    <property type="project" value="InterPro"/>
</dbReference>
<dbReference type="InterPro" id="IPR012327">
    <property type="entry name" value="MeTrfase_D12"/>
</dbReference>
<name>A0A7H9CNJ3_9BACT</name>
<evidence type="ECO:0000259" key="6">
    <source>
        <dbReference type="PROSITE" id="PS50222"/>
    </source>
</evidence>
<dbReference type="GO" id="GO:0009007">
    <property type="term" value="F:site-specific DNA-methyltransferase (adenine-specific) activity"/>
    <property type="evidence" value="ECO:0007669"/>
    <property type="project" value="UniProtKB-EC"/>
</dbReference>
<sequence>MENPSFLKEQIITYLGNKRSLLALIECAINQIKADLRLDKISFADVFSGSGVVSRLAKAHSNIIYANDLELYSFIINQCYLSNFNKILSDKIDEFYAFLHKDLELKKGFISALYAPENEENIKKGERVFFTTQNAMFIDSIRQKIELIPKDFQCFFIAPLLYQASVHNNTGGVFKGFYKDQNGIGKFGGTKEQALSRIKGQISLPKPIFSNFNCDFCVRQMESLDFAKSCERVDIAYLDPPYNQHPYGSNYFMLNLIASYKKPSQISKISGIPKAWNKSIYNQKAKAKDAFFTLLASLKARYLIISFNNEGFISKAEFCEFLNKIGQTQILEKKYNAYKASRNLNNRDLHTTEYLYIIKK</sequence>
<dbReference type="GO" id="GO:0032259">
    <property type="term" value="P:methylation"/>
    <property type="evidence" value="ECO:0007669"/>
    <property type="project" value="UniProtKB-KW"/>
</dbReference>
<evidence type="ECO:0000313" key="8">
    <source>
        <dbReference type="Proteomes" id="UP000509414"/>
    </source>
</evidence>
<organism evidence="7 8">
    <name type="scientific">Candidatus Campylobacter infans</name>
    <dbReference type="NCBI Taxonomy" id="2561898"/>
    <lineage>
        <taxon>Bacteria</taxon>
        <taxon>Pseudomonadati</taxon>
        <taxon>Campylobacterota</taxon>
        <taxon>Epsilonproteobacteria</taxon>
        <taxon>Campylobacterales</taxon>
        <taxon>Campylobacteraceae</taxon>
        <taxon>Campylobacter</taxon>
    </lineage>
</organism>
<dbReference type="EMBL" id="CP049075">
    <property type="protein sequence ID" value="QLI05814.1"/>
    <property type="molecule type" value="Genomic_DNA"/>
</dbReference>
<dbReference type="GO" id="GO:0005509">
    <property type="term" value="F:calcium ion binding"/>
    <property type="evidence" value="ECO:0007669"/>
    <property type="project" value="InterPro"/>
</dbReference>
<protein>
    <recommendedName>
        <fullName evidence="1">site-specific DNA-methyltransferase (adenine-specific)</fullName>
        <ecNumber evidence="1">2.1.1.72</ecNumber>
    </recommendedName>
</protein>
<keyword evidence="4" id="KW-0949">S-adenosyl-L-methionine</keyword>
<dbReference type="SUPFAM" id="SSF53335">
    <property type="entry name" value="S-adenosyl-L-methionine-dependent methyltransferases"/>
    <property type="match status" value="1"/>
</dbReference>
<dbReference type="Proteomes" id="UP000509414">
    <property type="component" value="Chromosome"/>
</dbReference>
<proteinExistence type="predicted"/>
<dbReference type="KEGG" id="cinf:CINF_1329"/>
<evidence type="ECO:0000256" key="1">
    <source>
        <dbReference type="ARBA" id="ARBA00011900"/>
    </source>
</evidence>
<dbReference type="PROSITE" id="PS00092">
    <property type="entry name" value="N6_MTASE"/>
    <property type="match status" value="1"/>
</dbReference>
<dbReference type="REBASE" id="410040">
    <property type="entry name" value="M.Cje195ORF1329P"/>
</dbReference>
<evidence type="ECO:0000256" key="5">
    <source>
        <dbReference type="ARBA" id="ARBA00047942"/>
    </source>
</evidence>
<dbReference type="InterPro" id="IPR002048">
    <property type="entry name" value="EF_hand_dom"/>
</dbReference>
<comment type="catalytic activity">
    <reaction evidence="5">
        <text>a 2'-deoxyadenosine in DNA + S-adenosyl-L-methionine = an N(6)-methyl-2'-deoxyadenosine in DNA + S-adenosyl-L-homocysteine + H(+)</text>
        <dbReference type="Rhea" id="RHEA:15197"/>
        <dbReference type="Rhea" id="RHEA-COMP:12418"/>
        <dbReference type="Rhea" id="RHEA-COMP:12419"/>
        <dbReference type="ChEBI" id="CHEBI:15378"/>
        <dbReference type="ChEBI" id="CHEBI:57856"/>
        <dbReference type="ChEBI" id="CHEBI:59789"/>
        <dbReference type="ChEBI" id="CHEBI:90615"/>
        <dbReference type="ChEBI" id="CHEBI:90616"/>
        <dbReference type="EC" id="2.1.1.72"/>
    </reaction>
</comment>
<dbReference type="AlphaFoldDB" id="A0A7H9CNJ3"/>
<dbReference type="RefSeq" id="WP_179974973.1">
    <property type="nucleotide sequence ID" value="NZ_CP049075.1"/>
</dbReference>